<evidence type="ECO:0000313" key="2">
    <source>
        <dbReference type="Proteomes" id="UP000031258"/>
    </source>
</evidence>
<evidence type="ECO:0000313" key="1">
    <source>
        <dbReference type="EMBL" id="KIE04413.1"/>
    </source>
</evidence>
<keyword evidence="2" id="KW-1185">Reference proteome</keyword>
<dbReference type="RefSeq" id="WP_039458644.1">
    <property type="nucleotide sequence ID" value="NZ_JSWE01000187.1"/>
</dbReference>
<comment type="caution">
    <text evidence="1">The sequence shown here is derived from an EMBL/GenBank/DDBJ whole genome shotgun (WGS) entry which is preliminary data.</text>
</comment>
<accession>A0A0C1QJT1</accession>
<dbReference type="EMBL" id="JSWE01000187">
    <property type="protein sequence ID" value="KIE04413.1"/>
    <property type="molecule type" value="Genomic_DNA"/>
</dbReference>
<sequence>MIDIKVSARFNFNYGMPIVTSKYSPLENNSITIDGGYEIYEGIINKRKQSLLLNEKIEFVTKLSDDERNNFVNQQVDVNVLPPVVIISSNRSGFIQKMLDQFRYWVTEIDDPVSPSPNLLIDSKPFRDKYPGLFYDPLRCGRNLIIVVHACEYKDYNNKLKEFLIQGGDQNNQQRIMLVGWMWQSYTKDILMAGFGASRVAAIKFLKGSNCPRAWLMDDNILHINQFPESLAIVEAQMDNNTSAIGFAGCTSVVPSAPGTIAAAGALDNPATTGILQQAVLWNISYMNEANQSTGINFSPYFIASNEDISFGEYLRMKGFAYKIYTNLTVIKLEAPLNQETLKNKGTIKLISNIKEILYELEKNYEITNLGMSTPKPLPIGSIIDNQSKQFTDNKNTVSCQIIEQILVAWIKSASGGNKGVQPAIDALFADSYKAGFKQIA</sequence>
<organism evidence="1 2">
    <name type="scientific">Candidatus Jidaibacter acanthamoebae</name>
    <dbReference type="NCBI Taxonomy" id="86105"/>
    <lineage>
        <taxon>Bacteria</taxon>
        <taxon>Pseudomonadati</taxon>
        <taxon>Pseudomonadota</taxon>
        <taxon>Alphaproteobacteria</taxon>
        <taxon>Rickettsiales</taxon>
        <taxon>Candidatus Midichloriaceae</taxon>
        <taxon>Candidatus Jidaibacter</taxon>
    </lineage>
</organism>
<name>A0A0C1QJT1_9RICK</name>
<dbReference type="OrthoDB" id="5905291at2"/>
<gene>
    <name evidence="1" type="ORF">NF27_HT00030</name>
</gene>
<reference evidence="1 2" key="1">
    <citation type="submission" date="2014-11" db="EMBL/GenBank/DDBJ databases">
        <title>A Rickettsiales Symbiont of Amoebae With Ancient Features.</title>
        <authorList>
            <person name="Schulz F."/>
            <person name="Martijn J."/>
            <person name="Wascher F."/>
            <person name="Kostanjsek R."/>
            <person name="Ettema T.J."/>
            <person name="Horn M."/>
        </authorList>
    </citation>
    <scope>NUCLEOTIDE SEQUENCE [LARGE SCALE GENOMIC DNA]</scope>
    <source>
        <strain evidence="1 2">UWC36</strain>
    </source>
</reference>
<protein>
    <submittedName>
        <fullName evidence="1">Uncharacterized protein</fullName>
    </submittedName>
</protein>
<proteinExistence type="predicted"/>
<dbReference type="Proteomes" id="UP000031258">
    <property type="component" value="Unassembled WGS sequence"/>
</dbReference>
<dbReference type="AlphaFoldDB" id="A0A0C1QJT1"/>